<evidence type="ECO:0000256" key="12">
    <source>
        <dbReference type="SAM" id="MobiDB-lite"/>
    </source>
</evidence>
<evidence type="ECO:0000256" key="8">
    <source>
        <dbReference type="ARBA" id="ARBA00023004"/>
    </source>
</evidence>
<evidence type="ECO:0000256" key="3">
    <source>
        <dbReference type="ARBA" id="ARBA00022485"/>
    </source>
</evidence>
<dbReference type="Gene3D" id="3.40.50.11000">
    <property type="entry name" value="Fe-S cluster assembly protein Dre2, N-terminal domain"/>
    <property type="match status" value="1"/>
</dbReference>
<feature type="region of interest" description="Fe-S binding site B" evidence="11">
    <location>
        <begin position="311"/>
        <end position="325"/>
    </location>
</feature>
<dbReference type="GO" id="GO:0005758">
    <property type="term" value="C:mitochondrial intermembrane space"/>
    <property type="evidence" value="ECO:0007669"/>
    <property type="project" value="UniProtKB-SubCell"/>
</dbReference>
<evidence type="ECO:0008006" key="17">
    <source>
        <dbReference type="Google" id="ProtNLM"/>
    </source>
</evidence>
<feature type="domain" description="Fe-S cluster assembly protein Dre2 N-terminal" evidence="14">
    <location>
        <begin position="6"/>
        <end position="131"/>
    </location>
</feature>
<keyword evidence="9 11" id="KW-0411">Iron-sulfur</keyword>
<evidence type="ECO:0000256" key="7">
    <source>
        <dbReference type="ARBA" id="ARBA00022723"/>
    </source>
</evidence>
<comment type="similarity">
    <text evidence="2 11">Belongs to the anamorsin family.</text>
</comment>
<dbReference type="Pfam" id="PF16803">
    <property type="entry name" value="DRE2_N"/>
    <property type="match status" value="1"/>
</dbReference>
<evidence type="ECO:0000256" key="10">
    <source>
        <dbReference type="ARBA" id="ARBA00023128"/>
    </source>
</evidence>
<feature type="binding site" evidence="11">
    <location>
        <position position="266"/>
    </location>
    <ligand>
        <name>[2Fe-2S] cluster</name>
        <dbReference type="ChEBI" id="CHEBI:190135"/>
    </ligand>
</feature>
<feature type="binding site" evidence="11">
    <location>
        <position position="311"/>
    </location>
    <ligand>
        <name>[4Fe-4S] cluster</name>
        <dbReference type="ChEBI" id="CHEBI:49883"/>
    </ligand>
</feature>
<dbReference type="Proteomes" id="UP001161438">
    <property type="component" value="Chromosome 11"/>
</dbReference>
<dbReference type="GO" id="GO:0009055">
    <property type="term" value="F:electron transfer activity"/>
    <property type="evidence" value="ECO:0007669"/>
    <property type="project" value="UniProtKB-UniRule"/>
</dbReference>
<keyword evidence="10 11" id="KW-0496">Mitochondrion</keyword>
<evidence type="ECO:0000313" key="15">
    <source>
        <dbReference type="EMBL" id="CAI4034825.1"/>
    </source>
</evidence>
<proteinExistence type="inferred from homology"/>
<evidence type="ECO:0000259" key="14">
    <source>
        <dbReference type="Pfam" id="PF16803"/>
    </source>
</evidence>
<evidence type="ECO:0000256" key="11">
    <source>
        <dbReference type="HAMAP-Rule" id="MF_03115"/>
    </source>
</evidence>
<comment type="subcellular location">
    <subcellularLocation>
        <location evidence="11">Cytoplasm</location>
    </subcellularLocation>
    <subcellularLocation>
        <location evidence="11">Mitochondrion intermembrane space</location>
    </subcellularLocation>
</comment>
<dbReference type="GO" id="GO:0051539">
    <property type="term" value="F:4 iron, 4 sulfur cluster binding"/>
    <property type="evidence" value="ECO:0007669"/>
    <property type="project" value="UniProtKB-KW"/>
</dbReference>
<feature type="domain" description="Anamorsin C-terminal" evidence="13">
    <location>
        <begin position="247"/>
        <end position="341"/>
    </location>
</feature>
<evidence type="ECO:0000256" key="5">
    <source>
        <dbReference type="ARBA" id="ARBA00022553"/>
    </source>
</evidence>
<dbReference type="InterPro" id="IPR007785">
    <property type="entry name" value="Anamorsin"/>
</dbReference>
<dbReference type="InterPro" id="IPR031838">
    <property type="entry name" value="Dre2_N"/>
</dbReference>
<keyword evidence="3 11" id="KW-0004">4Fe-4S</keyword>
<keyword evidence="8 11" id="KW-0408">Iron</keyword>
<comment type="cofactor">
    <cofactor evidence="1 11">
        <name>[4Fe-4S] cluster</name>
        <dbReference type="ChEBI" id="CHEBI:49883"/>
    </cofactor>
</comment>
<feature type="binding site" evidence="11">
    <location>
        <position position="314"/>
    </location>
    <ligand>
        <name>[4Fe-4S] cluster</name>
        <dbReference type="ChEBI" id="CHEBI:49883"/>
    </ligand>
</feature>
<evidence type="ECO:0000256" key="4">
    <source>
        <dbReference type="ARBA" id="ARBA00022490"/>
    </source>
</evidence>
<evidence type="ECO:0000256" key="1">
    <source>
        <dbReference type="ARBA" id="ARBA00001966"/>
    </source>
</evidence>
<feature type="compositionally biased region" description="Low complexity" evidence="12">
    <location>
        <begin position="140"/>
        <end position="149"/>
    </location>
</feature>
<evidence type="ECO:0000256" key="6">
    <source>
        <dbReference type="ARBA" id="ARBA00022714"/>
    </source>
</evidence>
<protein>
    <recommendedName>
        <fullName evidence="17">Fe-S cluster assembly protein DRE2</fullName>
    </recommendedName>
</protein>
<dbReference type="EMBL" id="OX365767">
    <property type="protein sequence ID" value="CAI4034825.1"/>
    <property type="molecule type" value="Genomic_DNA"/>
</dbReference>
<dbReference type="GO" id="GO:0051537">
    <property type="term" value="F:2 iron, 2 sulfur cluster binding"/>
    <property type="evidence" value="ECO:0007669"/>
    <property type="project" value="UniProtKB-UniRule"/>
</dbReference>
<sequence>MSHYKSGLLLIHPAVTTTPELVENAKAQATSMNVKFVDQFLINKLNDGSINLEKAKYEIIKYLTPEAPADIQFPKKLIPVLAESLTPNGSLIGLSDIYKVDALINGFEIVNEPDYQWIRKDFSKLNQTVSIPLKNKKTSSTKSQSGNNKLPTFKKASGTTTKLPSFKKASNAELPILKKTEDFQSPSFKMAAEPKVYKVVDDLIEDSDDDFSSDSSKAQYFDQVDVEDDSIEEEDLIDENDSGKPMITMITCGKSKTKKKKACKDCTCGMREQEEKEINDVRSQQEKVVKFTEDELTEIDFTIDGKKVGGCGSCSLGDAFRCSGCPYLGLPAFKPGQPINLDSISDDL</sequence>
<gene>
    <name evidence="15" type="primary">SMKI11G2760</name>
    <name evidence="15" type="ORF">SMKI_11G2760</name>
</gene>
<accession>A0AA35IRJ0</accession>
<comment type="domain">
    <text evidence="11">The C-terminal domain binds 2 Fe-S clusters but is otherwise mostly in an intrinsically disordered conformation.</text>
</comment>
<keyword evidence="7 11" id="KW-0479">Metal-binding</keyword>
<keyword evidence="16" id="KW-1185">Reference proteome</keyword>
<reference evidence="15" key="1">
    <citation type="submission" date="2022-10" db="EMBL/GenBank/DDBJ databases">
        <authorList>
            <person name="Byrne P K."/>
        </authorList>
    </citation>
    <scope>NUCLEOTIDE SEQUENCE</scope>
    <source>
        <strain evidence="15">IFO1815</strain>
    </source>
</reference>
<keyword evidence="5" id="KW-0597">Phosphoprotein</keyword>
<feature type="binding site" evidence="11">
    <location>
        <position position="322"/>
    </location>
    <ligand>
        <name>[4Fe-4S] cluster</name>
        <dbReference type="ChEBI" id="CHEBI:49883"/>
    </ligand>
</feature>
<comment type="caution">
    <text evidence="11">Lacks conserved residue(s) required for the propagation of feature annotation.</text>
</comment>
<evidence type="ECO:0000313" key="16">
    <source>
        <dbReference type="Proteomes" id="UP001161438"/>
    </source>
</evidence>
<feature type="binding site" evidence="11">
    <location>
        <position position="263"/>
    </location>
    <ligand>
        <name>[2Fe-2S] cluster</name>
        <dbReference type="ChEBI" id="CHEBI:190135"/>
    </ligand>
</feature>
<comment type="cofactor">
    <cofactor evidence="11">
        <name>[2Fe-2S] cluster</name>
        <dbReference type="ChEBI" id="CHEBI:190135"/>
    </cofactor>
</comment>
<feature type="binding site" evidence="11">
    <location>
        <position position="252"/>
    </location>
    <ligand>
        <name>[2Fe-2S] cluster</name>
        <dbReference type="ChEBI" id="CHEBI:190135"/>
    </ligand>
</feature>
<comment type="domain">
    <text evidence="11">The twin Cx2C motifs are involved in the recognition by the mitochondrial MIA40-ERV1 disulfide relay system. The formation of 2 disulfide bonds in the Cx2C motifs through dithiol/disulfide exchange reactions effectively traps the protein in the mitochondrial intermembrane space.</text>
</comment>
<dbReference type="FunFam" id="3.40.50.11000:FF:000001">
    <property type="entry name" value="Fe-S cluster assembly protein DRE2"/>
    <property type="match status" value="1"/>
</dbReference>
<dbReference type="PANTHER" id="PTHR13273">
    <property type="entry name" value="ANAMORSIN"/>
    <property type="match status" value="1"/>
</dbReference>
<organism evidence="15 16">
    <name type="scientific">Saccharomyces mikatae IFO 1815</name>
    <dbReference type="NCBI Taxonomy" id="226126"/>
    <lineage>
        <taxon>Eukaryota</taxon>
        <taxon>Fungi</taxon>
        <taxon>Dikarya</taxon>
        <taxon>Ascomycota</taxon>
        <taxon>Saccharomycotina</taxon>
        <taxon>Saccharomycetes</taxon>
        <taxon>Saccharomycetales</taxon>
        <taxon>Saccharomycetaceae</taxon>
        <taxon>Saccharomyces</taxon>
    </lineage>
</organism>
<feature type="region of interest" description="Fe-S binding site A" evidence="11">
    <location>
        <begin position="252"/>
        <end position="268"/>
    </location>
</feature>
<dbReference type="Pfam" id="PF05093">
    <property type="entry name" value="CIAPIN1"/>
    <property type="match status" value="1"/>
</dbReference>
<dbReference type="HAMAP" id="MF_03115">
    <property type="entry name" value="Anamorsin"/>
    <property type="match status" value="1"/>
</dbReference>
<keyword evidence="6 11" id="KW-0001">2Fe-2S</keyword>
<comment type="domain">
    <text evidence="11">The N-terminal domain has structural similarity with S-adenosyl-L-methionine-dependent methyltransferases, but does not bind S-adenosyl-L-methionine. It is required for correct assembly of the 2 Fe-S clusters.</text>
</comment>
<evidence type="ECO:0000259" key="13">
    <source>
        <dbReference type="Pfam" id="PF05093"/>
    </source>
</evidence>
<dbReference type="PANTHER" id="PTHR13273:SF14">
    <property type="entry name" value="ANAMORSIN"/>
    <property type="match status" value="1"/>
</dbReference>
<feature type="region of interest" description="Disordered" evidence="12">
    <location>
        <begin position="135"/>
        <end position="161"/>
    </location>
</feature>
<dbReference type="GeneID" id="80919658"/>
<name>A0AA35IRJ0_SACMI</name>
<evidence type="ECO:0000256" key="9">
    <source>
        <dbReference type="ARBA" id="ARBA00023014"/>
    </source>
</evidence>
<keyword evidence="4 11" id="KW-0963">Cytoplasm</keyword>
<dbReference type="GO" id="GO:0046872">
    <property type="term" value="F:metal ion binding"/>
    <property type="evidence" value="ECO:0007669"/>
    <property type="project" value="UniProtKB-KW"/>
</dbReference>
<dbReference type="GO" id="GO:0016226">
    <property type="term" value="P:iron-sulfur cluster assembly"/>
    <property type="evidence" value="ECO:0007669"/>
    <property type="project" value="UniProtKB-UniRule"/>
</dbReference>
<dbReference type="AlphaFoldDB" id="A0AA35IRJ0"/>
<dbReference type="RefSeq" id="XP_056077945.1">
    <property type="nucleotide sequence ID" value="XM_056223981.1"/>
</dbReference>
<feature type="binding site" evidence="11">
    <location>
        <position position="325"/>
    </location>
    <ligand>
        <name>[4Fe-4S] cluster</name>
        <dbReference type="ChEBI" id="CHEBI:49883"/>
    </ligand>
</feature>
<feature type="short sequence motif" description="Cx2C motif 2" evidence="11">
    <location>
        <begin position="322"/>
        <end position="325"/>
    </location>
</feature>
<dbReference type="InterPro" id="IPR046408">
    <property type="entry name" value="CIAPIN1"/>
</dbReference>
<evidence type="ECO:0000256" key="2">
    <source>
        <dbReference type="ARBA" id="ARBA00008169"/>
    </source>
</evidence>
<feature type="binding site" evidence="11">
    <location>
        <position position="268"/>
    </location>
    <ligand>
        <name>[2Fe-2S] cluster</name>
        <dbReference type="ChEBI" id="CHEBI:190135"/>
    </ligand>
</feature>
<feature type="short sequence motif" description="Cx2C motif 1" evidence="11">
    <location>
        <begin position="311"/>
        <end position="314"/>
    </location>
</feature>